<reference evidence="2" key="1">
    <citation type="journal article" date="2019" name="Int. J. Syst. Evol. Microbiol.">
        <title>The Global Catalogue of Microorganisms (GCM) 10K type strain sequencing project: providing services to taxonomists for standard genome sequencing and annotation.</title>
        <authorList>
            <consortium name="The Broad Institute Genomics Platform"/>
            <consortium name="The Broad Institute Genome Sequencing Center for Infectious Disease"/>
            <person name="Wu L."/>
            <person name="Ma J."/>
        </authorList>
    </citation>
    <scope>NUCLEOTIDE SEQUENCE [LARGE SCALE GENOMIC DNA]</scope>
    <source>
        <strain evidence="2">CGMCC 1.12376</strain>
    </source>
</reference>
<evidence type="ECO:0000313" key="2">
    <source>
        <dbReference type="Proteomes" id="UP001597221"/>
    </source>
</evidence>
<protein>
    <submittedName>
        <fullName evidence="1">Uncharacterized protein</fullName>
    </submittedName>
</protein>
<gene>
    <name evidence="1" type="ORF">ACFSBH_06095</name>
</gene>
<dbReference type="RefSeq" id="WP_379596555.1">
    <property type="nucleotide sequence ID" value="NZ_JBHUDE010000028.1"/>
</dbReference>
<keyword evidence="2" id="KW-1185">Reference proteome</keyword>
<name>A0ABW4HRA4_9BACI</name>
<evidence type="ECO:0000313" key="1">
    <source>
        <dbReference type="EMBL" id="MFD1607220.1"/>
    </source>
</evidence>
<dbReference type="EMBL" id="JBHUDE010000028">
    <property type="protein sequence ID" value="MFD1607220.1"/>
    <property type="molecule type" value="Genomic_DNA"/>
</dbReference>
<proteinExistence type="predicted"/>
<accession>A0ABW4HRA4</accession>
<comment type="caution">
    <text evidence="1">The sequence shown here is derived from an EMBL/GenBank/DDBJ whole genome shotgun (WGS) entry which is preliminary data.</text>
</comment>
<dbReference type="Proteomes" id="UP001597221">
    <property type="component" value="Unassembled WGS sequence"/>
</dbReference>
<sequence>MRNFIVVLTFVILVGCGTSNTVTNEDVASYEVKQTFDEQVEDEFIFRLVTGKEEYQEGEEVELYGEIIYTGAEEIIIAHAASAVIFNIEEQIRGFEVTHAVPEIGLQTTLVPDTSYREDYSKQGISYTEQESEDYTKFIEDFSSRNDFPPGYYTVEATTDFFDGTDHRKLKAAVDFKVWTGSEED</sequence>
<organism evidence="1 2">
    <name type="scientific">Oceanobacillus luteolus</name>
    <dbReference type="NCBI Taxonomy" id="1274358"/>
    <lineage>
        <taxon>Bacteria</taxon>
        <taxon>Bacillati</taxon>
        <taxon>Bacillota</taxon>
        <taxon>Bacilli</taxon>
        <taxon>Bacillales</taxon>
        <taxon>Bacillaceae</taxon>
        <taxon>Oceanobacillus</taxon>
    </lineage>
</organism>
<dbReference type="PROSITE" id="PS51257">
    <property type="entry name" value="PROKAR_LIPOPROTEIN"/>
    <property type="match status" value="1"/>
</dbReference>